<evidence type="ECO:0000313" key="1">
    <source>
        <dbReference type="EMBL" id="QSQ20479.1"/>
    </source>
</evidence>
<dbReference type="RefSeq" id="WP_206722059.1">
    <property type="nucleotide sequence ID" value="NZ_CP071090.1"/>
</dbReference>
<dbReference type="EMBL" id="CP071090">
    <property type="protein sequence ID" value="QSQ20479.1"/>
    <property type="molecule type" value="Genomic_DNA"/>
</dbReference>
<accession>A0ABX7NSU3</accession>
<keyword evidence="2" id="KW-1185">Reference proteome</keyword>
<evidence type="ECO:0000313" key="2">
    <source>
        <dbReference type="Proteomes" id="UP000662747"/>
    </source>
</evidence>
<reference evidence="1 2" key="1">
    <citation type="submission" date="2021-02" db="EMBL/GenBank/DDBJ databases">
        <title>De Novo genome assembly of isolated myxobacteria.</title>
        <authorList>
            <person name="Stevens D.C."/>
        </authorList>
    </citation>
    <scope>NUCLEOTIDE SEQUENCE [LARGE SCALE GENOMIC DNA]</scope>
    <source>
        <strain evidence="2">SCPEA02</strain>
    </source>
</reference>
<dbReference type="Proteomes" id="UP000662747">
    <property type="component" value="Chromosome"/>
</dbReference>
<name>A0ABX7NSU3_9BACT</name>
<proteinExistence type="predicted"/>
<organism evidence="1 2">
    <name type="scientific">Pyxidicoccus parkwayensis</name>
    <dbReference type="NCBI Taxonomy" id="2813578"/>
    <lineage>
        <taxon>Bacteria</taxon>
        <taxon>Pseudomonadati</taxon>
        <taxon>Myxococcota</taxon>
        <taxon>Myxococcia</taxon>
        <taxon>Myxococcales</taxon>
        <taxon>Cystobacterineae</taxon>
        <taxon>Myxococcaceae</taxon>
        <taxon>Pyxidicoccus</taxon>
    </lineage>
</organism>
<gene>
    <name evidence="1" type="ORF">JY651_35305</name>
</gene>
<protein>
    <submittedName>
        <fullName evidence="1">Uncharacterized protein</fullName>
    </submittedName>
</protein>
<sequence>MSMHEIEDMVEGAVRVLDKRAPVGDAAPRSQFAKLYEFQEGYDCGFTHFRVMDLLLARRFTYRFDLEEHPDFKKRGKFFKGLKDFTFLHDNPADDTDENLDSDEEPSPVAGYVEPPDLYCDAGSPLWRRMVEAGKLKGPDAEAPTPLRLFDVVYDVMLAAEAEGDRELIAMWFNMGPKALFGELFTRQLRKGDVVARNPFTGKDIIAEEDFTAPRQFSAEELQAAVPHAARMRELVRRTNALAVELAYDYRPPLEALAHDSVEAWWWQGL</sequence>